<organism evidence="1 2">
    <name type="scientific">Iris pallida</name>
    <name type="common">Sweet iris</name>
    <dbReference type="NCBI Taxonomy" id="29817"/>
    <lineage>
        <taxon>Eukaryota</taxon>
        <taxon>Viridiplantae</taxon>
        <taxon>Streptophyta</taxon>
        <taxon>Embryophyta</taxon>
        <taxon>Tracheophyta</taxon>
        <taxon>Spermatophyta</taxon>
        <taxon>Magnoliopsida</taxon>
        <taxon>Liliopsida</taxon>
        <taxon>Asparagales</taxon>
        <taxon>Iridaceae</taxon>
        <taxon>Iridoideae</taxon>
        <taxon>Irideae</taxon>
        <taxon>Iris</taxon>
    </lineage>
</organism>
<reference evidence="1" key="2">
    <citation type="submission" date="2023-04" db="EMBL/GenBank/DDBJ databases">
        <authorList>
            <person name="Bruccoleri R.E."/>
            <person name="Oakeley E.J."/>
            <person name="Faust A.-M."/>
            <person name="Dessus-Babus S."/>
            <person name="Altorfer M."/>
            <person name="Burckhardt D."/>
            <person name="Oertli M."/>
            <person name="Naumann U."/>
            <person name="Petersen F."/>
            <person name="Wong J."/>
        </authorList>
    </citation>
    <scope>NUCLEOTIDE SEQUENCE</scope>
    <source>
        <strain evidence="1">GSM-AAB239-AS_SAM_17_03QT</strain>
        <tissue evidence="1">Leaf</tissue>
    </source>
</reference>
<comment type="caution">
    <text evidence="1">The sequence shown here is derived from an EMBL/GenBank/DDBJ whole genome shotgun (WGS) entry which is preliminary data.</text>
</comment>
<protein>
    <submittedName>
        <fullName evidence="1">Basic proline-rich protein-like</fullName>
    </submittedName>
</protein>
<evidence type="ECO:0000313" key="1">
    <source>
        <dbReference type="EMBL" id="KAJ6815616.1"/>
    </source>
</evidence>
<dbReference type="AlphaFoldDB" id="A0AAX6FGS6"/>
<name>A0AAX6FGS6_IRIPA</name>
<sequence length="80" mass="8453">MATHWRRISAPNGGAKMVVMMEVALAGRRFGRVTARSDPGPVVEIAAIGAWWSARCRAAAAVGTATEGYAFLLLFTCIAS</sequence>
<dbReference type="Proteomes" id="UP001140949">
    <property type="component" value="Unassembled WGS sequence"/>
</dbReference>
<accession>A0AAX6FGS6</accession>
<proteinExistence type="predicted"/>
<keyword evidence="2" id="KW-1185">Reference proteome</keyword>
<gene>
    <name evidence="1" type="ORF">M6B38_134125</name>
</gene>
<evidence type="ECO:0000313" key="2">
    <source>
        <dbReference type="Proteomes" id="UP001140949"/>
    </source>
</evidence>
<dbReference type="EMBL" id="JANAVB010028818">
    <property type="protein sequence ID" value="KAJ6815616.1"/>
    <property type="molecule type" value="Genomic_DNA"/>
</dbReference>
<reference evidence="1" key="1">
    <citation type="journal article" date="2023" name="GigaByte">
        <title>Genome assembly of the bearded iris, Iris pallida Lam.</title>
        <authorList>
            <person name="Bruccoleri R.E."/>
            <person name="Oakeley E.J."/>
            <person name="Faust A.M.E."/>
            <person name="Altorfer M."/>
            <person name="Dessus-Babus S."/>
            <person name="Burckhardt D."/>
            <person name="Oertli M."/>
            <person name="Naumann U."/>
            <person name="Petersen F."/>
            <person name="Wong J."/>
        </authorList>
    </citation>
    <scope>NUCLEOTIDE SEQUENCE</scope>
    <source>
        <strain evidence="1">GSM-AAB239-AS_SAM_17_03QT</strain>
    </source>
</reference>